<dbReference type="PANTHER" id="PTHR10983">
    <property type="entry name" value="1-ACYLGLYCEROL-3-PHOSPHATE ACYLTRANSFERASE-RELATED"/>
    <property type="match status" value="1"/>
</dbReference>
<name>A0AAV2TLL9_CALDB</name>
<proteinExistence type="predicted"/>
<dbReference type="PANTHER" id="PTHR10983:SF16">
    <property type="entry name" value="LYSOCARDIOLIPIN ACYLTRANSFERASE 1"/>
    <property type="match status" value="1"/>
</dbReference>
<keyword evidence="1" id="KW-1133">Transmembrane helix</keyword>
<comment type="caution">
    <text evidence="3">The sequence shown here is derived from an EMBL/GenBank/DDBJ whole genome shotgun (WGS) entry which is preliminary data.</text>
</comment>
<accession>A0AAV2TLL9</accession>
<dbReference type="SMART" id="SM00563">
    <property type="entry name" value="PlsC"/>
    <property type="match status" value="1"/>
</dbReference>
<dbReference type="GO" id="GO:0016746">
    <property type="term" value="F:acyltransferase activity"/>
    <property type="evidence" value="ECO:0007669"/>
    <property type="project" value="InterPro"/>
</dbReference>
<dbReference type="SUPFAM" id="SSF69593">
    <property type="entry name" value="Glycerol-3-phosphate (1)-acyltransferase"/>
    <property type="match status" value="1"/>
</dbReference>
<evidence type="ECO:0000313" key="3">
    <source>
        <dbReference type="EMBL" id="CAL5137859.1"/>
    </source>
</evidence>
<evidence type="ECO:0000256" key="1">
    <source>
        <dbReference type="SAM" id="Phobius"/>
    </source>
</evidence>
<keyword evidence="1" id="KW-0812">Transmembrane</keyword>
<organism evidence="3 4">
    <name type="scientific">Calicophoron daubneyi</name>
    <name type="common">Rumen fluke</name>
    <name type="synonym">Paramphistomum daubneyi</name>
    <dbReference type="NCBI Taxonomy" id="300641"/>
    <lineage>
        <taxon>Eukaryota</taxon>
        <taxon>Metazoa</taxon>
        <taxon>Spiralia</taxon>
        <taxon>Lophotrochozoa</taxon>
        <taxon>Platyhelminthes</taxon>
        <taxon>Trematoda</taxon>
        <taxon>Digenea</taxon>
        <taxon>Plagiorchiida</taxon>
        <taxon>Pronocephalata</taxon>
        <taxon>Paramphistomoidea</taxon>
        <taxon>Paramphistomidae</taxon>
        <taxon>Calicophoron</taxon>
    </lineage>
</organism>
<feature type="transmembrane region" description="Helical" evidence="1">
    <location>
        <begin position="81"/>
        <end position="101"/>
    </location>
</feature>
<feature type="transmembrane region" description="Helical" evidence="1">
    <location>
        <begin position="371"/>
        <end position="393"/>
    </location>
</feature>
<dbReference type="Proteomes" id="UP001497525">
    <property type="component" value="Unassembled WGS sequence"/>
</dbReference>
<dbReference type="InterPro" id="IPR002123">
    <property type="entry name" value="Plipid/glycerol_acylTrfase"/>
</dbReference>
<sequence>MHEHDDQKCPVANGLSREVPFPIDGEVESPVPLPVPPDVPFDNRKTYRCVLGAFLMLFSAYFGSITFIGILLPLSVLAPKAFHVTVDGFVSSWMMLTEFIIGRLMDIRVRHFGDHFLPLHGHDPQTTLLIMNHRTNFDWLFCWGLGRAIQKMKIILKESLSKIPGAGWAMQSAAFIFLQRRLATDESRIGDVVSYLLGLDDYCQLFMFPEGTDLNEKSLDRSNSYAKKNSLPFLHYTLHPRSTGFIYIINLLGRGHLKYVYDVTVAYPDIVPYEPSSLLKGVMPKEVHYHVRCIPASELPWDDVNVNSINSDDVDPVAARNQRMADWLQARWYEKENLLKEYYKLPPNQRKFENECLVGSRVFHQQPYEPLHLTVSGWLNTFFWVISSLLFIYGLCISWIFRIYFILIQLVFFYATYALGGMNTWALRQAKVPVLYSSSTKKLKNAPTLSLDSLRSGGLTD</sequence>
<keyword evidence="1" id="KW-0472">Membrane</keyword>
<feature type="domain" description="Phospholipid/glycerol acyltransferase" evidence="2">
    <location>
        <begin position="127"/>
        <end position="256"/>
    </location>
</feature>
<dbReference type="GO" id="GO:0005783">
    <property type="term" value="C:endoplasmic reticulum"/>
    <property type="evidence" value="ECO:0007669"/>
    <property type="project" value="TreeGrafter"/>
</dbReference>
<reference evidence="3" key="1">
    <citation type="submission" date="2024-06" db="EMBL/GenBank/DDBJ databases">
        <authorList>
            <person name="Liu X."/>
            <person name="Lenzi L."/>
            <person name="Haldenby T S."/>
            <person name="Uol C."/>
        </authorList>
    </citation>
    <scope>NUCLEOTIDE SEQUENCE</scope>
</reference>
<evidence type="ECO:0000313" key="4">
    <source>
        <dbReference type="Proteomes" id="UP001497525"/>
    </source>
</evidence>
<gene>
    <name evidence="3" type="ORF">CDAUBV1_LOCUS12342</name>
</gene>
<dbReference type="AlphaFoldDB" id="A0AAV2TLL9"/>
<dbReference type="CDD" id="cd07990">
    <property type="entry name" value="LPLAT_LCLAT1-like"/>
    <property type="match status" value="1"/>
</dbReference>
<dbReference type="EMBL" id="CAXLJL010000445">
    <property type="protein sequence ID" value="CAL5137859.1"/>
    <property type="molecule type" value="Genomic_DNA"/>
</dbReference>
<feature type="transmembrane region" description="Helical" evidence="1">
    <location>
        <begin position="50"/>
        <end position="75"/>
    </location>
</feature>
<feature type="transmembrane region" description="Helical" evidence="1">
    <location>
        <begin position="399"/>
        <end position="419"/>
    </location>
</feature>
<protein>
    <recommendedName>
        <fullName evidence="2">Phospholipid/glycerol acyltransferase domain-containing protein</fullName>
    </recommendedName>
</protein>
<evidence type="ECO:0000259" key="2">
    <source>
        <dbReference type="SMART" id="SM00563"/>
    </source>
</evidence>
<dbReference type="Pfam" id="PF01553">
    <property type="entry name" value="Acyltransferase"/>
    <property type="match status" value="1"/>
</dbReference>
<dbReference type="GO" id="GO:0036149">
    <property type="term" value="P:phosphatidylinositol acyl-chain remodeling"/>
    <property type="evidence" value="ECO:0007669"/>
    <property type="project" value="TreeGrafter"/>
</dbReference>